<keyword evidence="1" id="KW-0378">Hydrolase</keyword>
<organism evidence="1 2">
    <name type="scientific">Lophiostoma macrostomum CBS 122681</name>
    <dbReference type="NCBI Taxonomy" id="1314788"/>
    <lineage>
        <taxon>Eukaryota</taxon>
        <taxon>Fungi</taxon>
        <taxon>Dikarya</taxon>
        <taxon>Ascomycota</taxon>
        <taxon>Pezizomycotina</taxon>
        <taxon>Dothideomycetes</taxon>
        <taxon>Pleosporomycetidae</taxon>
        <taxon>Pleosporales</taxon>
        <taxon>Lophiostomataceae</taxon>
        <taxon>Lophiostoma</taxon>
    </lineage>
</organism>
<dbReference type="Gene3D" id="3.40.50.1110">
    <property type="entry name" value="SGNH hydrolase"/>
    <property type="match status" value="1"/>
</dbReference>
<evidence type="ECO:0000313" key="1">
    <source>
        <dbReference type="EMBL" id="KAF2654785.1"/>
    </source>
</evidence>
<dbReference type="AlphaFoldDB" id="A0A6A6T448"/>
<dbReference type="Proteomes" id="UP000799324">
    <property type="component" value="Unassembled WGS sequence"/>
</dbReference>
<keyword evidence="2" id="KW-1185">Reference proteome</keyword>
<dbReference type="SUPFAM" id="SSF52266">
    <property type="entry name" value="SGNH hydrolase"/>
    <property type="match status" value="1"/>
</dbReference>
<dbReference type="InterPro" id="IPR036514">
    <property type="entry name" value="SGNH_hydro_sf"/>
</dbReference>
<protein>
    <submittedName>
        <fullName evidence="1">SGNH hydrolase</fullName>
    </submittedName>
</protein>
<reference evidence="1" key="1">
    <citation type="journal article" date="2020" name="Stud. Mycol.">
        <title>101 Dothideomycetes genomes: a test case for predicting lifestyles and emergence of pathogens.</title>
        <authorList>
            <person name="Haridas S."/>
            <person name="Albert R."/>
            <person name="Binder M."/>
            <person name="Bloem J."/>
            <person name="Labutti K."/>
            <person name="Salamov A."/>
            <person name="Andreopoulos B."/>
            <person name="Baker S."/>
            <person name="Barry K."/>
            <person name="Bills G."/>
            <person name="Bluhm B."/>
            <person name="Cannon C."/>
            <person name="Castanera R."/>
            <person name="Culley D."/>
            <person name="Daum C."/>
            <person name="Ezra D."/>
            <person name="Gonzalez J."/>
            <person name="Henrissat B."/>
            <person name="Kuo A."/>
            <person name="Liang C."/>
            <person name="Lipzen A."/>
            <person name="Lutzoni F."/>
            <person name="Magnuson J."/>
            <person name="Mondo S."/>
            <person name="Nolan M."/>
            <person name="Ohm R."/>
            <person name="Pangilinan J."/>
            <person name="Park H.-J."/>
            <person name="Ramirez L."/>
            <person name="Alfaro M."/>
            <person name="Sun H."/>
            <person name="Tritt A."/>
            <person name="Yoshinaga Y."/>
            <person name="Zwiers L.-H."/>
            <person name="Turgeon B."/>
            <person name="Goodwin S."/>
            <person name="Spatafora J."/>
            <person name="Crous P."/>
            <person name="Grigoriev I."/>
        </authorList>
    </citation>
    <scope>NUCLEOTIDE SEQUENCE</scope>
    <source>
        <strain evidence="1">CBS 122681</strain>
    </source>
</reference>
<name>A0A6A6T448_9PLEO</name>
<dbReference type="GO" id="GO:0006629">
    <property type="term" value="P:lipid metabolic process"/>
    <property type="evidence" value="ECO:0007669"/>
    <property type="project" value="TreeGrafter"/>
</dbReference>
<proteinExistence type="predicted"/>
<feature type="non-terminal residue" evidence="1">
    <location>
        <position position="414"/>
    </location>
</feature>
<evidence type="ECO:0000313" key="2">
    <source>
        <dbReference type="Proteomes" id="UP000799324"/>
    </source>
</evidence>
<dbReference type="PANTHER" id="PTHR37981:SF1">
    <property type="entry name" value="SGNH HYDROLASE-TYPE ESTERASE DOMAIN-CONTAINING PROTEIN"/>
    <property type="match status" value="1"/>
</dbReference>
<accession>A0A6A6T448</accession>
<dbReference type="InterPro" id="IPR037460">
    <property type="entry name" value="SEST-like"/>
</dbReference>
<sequence length="414" mass="46938">MVHAYPNDPSRTFGVSDILSRDEPHILLSEFTFAVIGDSWGSGVQYSDDTKYDDDSSGCARLKDAWGPVIKDHGKEWGPSNHEPQLCFEACSGNRMGNMWFALDKCAQYKPKITLMEVGGNDAKFYGMAEDCIFHARPWHNYGKHYEDDDPDHPEGDCRISIKEVRENIKWIEGNYTNTINMWRGSRAAVGNDASLFTLGYGQFFAMNEDCDKWDFQVPFKNPLSVQNLVKPMRQEFNDMVNDVNNAIASATKAFNDPKIQYIDINPAFDEHRFCEAGHTKDDQFDKSDKVWLWNRPSPANLRLKKNGQTVSSWQAADSNNLPGEISNLTDADLEGFDHYPADEINRVGDSFIHIWRNQSEPNVTLEIEVNAIDGEDPWHDDPVLAQGSRSRTLHPKSQGHNAMGLIIVNELNK</sequence>
<gene>
    <name evidence="1" type="ORF">K491DRAFT_600043</name>
</gene>
<dbReference type="OrthoDB" id="21678at2759"/>
<dbReference type="PANTHER" id="PTHR37981">
    <property type="entry name" value="LIPASE 2"/>
    <property type="match status" value="1"/>
</dbReference>
<dbReference type="GO" id="GO:0016788">
    <property type="term" value="F:hydrolase activity, acting on ester bonds"/>
    <property type="evidence" value="ECO:0007669"/>
    <property type="project" value="InterPro"/>
</dbReference>
<dbReference type="EMBL" id="MU004358">
    <property type="protein sequence ID" value="KAF2654785.1"/>
    <property type="molecule type" value="Genomic_DNA"/>
</dbReference>